<keyword evidence="2" id="KW-1185">Reference proteome</keyword>
<accession>A0A0F6W5G5</accession>
<evidence type="ECO:0000313" key="1">
    <source>
        <dbReference type="EMBL" id="AKF07802.1"/>
    </source>
</evidence>
<protein>
    <submittedName>
        <fullName evidence="1">Uncharacterized protein</fullName>
    </submittedName>
</protein>
<sequence length="164" mass="17200">MSEGRVRLRLQGEPEALTLPVREGEARVRVRAPSIAIVAAVRAADADAFATMIAEAASGRAVIEQRAAVRAKAGAETIDGVLRASSDALPGALDALIAHGADDALRVVIGAPFVALARADLSVLITSGSTPVQWDPQLRAMRDRFELVIPEPRPGLARALVARL</sequence>
<organism evidence="1 2">
    <name type="scientific">Sandaracinus amylolyticus</name>
    <dbReference type="NCBI Taxonomy" id="927083"/>
    <lineage>
        <taxon>Bacteria</taxon>
        <taxon>Pseudomonadati</taxon>
        <taxon>Myxococcota</taxon>
        <taxon>Polyangia</taxon>
        <taxon>Polyangiales</taxon>
        <taxon>Sandaracinaceae</taxon>
        <taxon>Sandaracinus</taxon>
    </lineage>
</organism>
<dbReference type="RefSeq" id="WP_053235020.1">
    <property type="nucleotide sequence ID" value="NZ_CP011125.1"/>
</dbReference>
<name>A0A0F6W5G5_9BACT</name>
<dbReference type="STRING" id="927083.DB32_004951"/>
<dbReference type="EMBL" id="CP011125">
    <property type="protein sequence ID" value="AKF07802.1"/>
    <property type="molecule type" value="Genomic_DNA"/>
</dbReference>
<gene>
    <name evidence="1" type="ORF">DB32_004951</name>
</gene>
<evidence type="ECO:0000313" key="2">
    <source>
        <dbReference type="Proteomes" id="UP000034883"/>
    </source>
</evidence>
<proteinExistence type="predicted"/>
<dbReference type="Proteomes" id="UP000034883">
    <property type="component" value="Chromosome"/>
</dbReference>
<dbReference type="KEGG" id="samy:DB32_004951"/>
<reference evidence="1 2" key="1">
    <citation type="submission" date="2015-03" db="EMBL/GenBank/DDBJ databases">
        <title>Genome assembly of Sandaracinus amylolyticus DSM 53668.</title>
        <authorList>
            <person name="Sharma G."/>
            <person name="Subramanian S."/>
        </authorList>
    </citation>
    <scope>NUCLEOTIDE SEQUENCE [LARGE SCALE GENOMIC DNA]</scope>
    <source>
        <strain evidence="1 2">DSM 53668</strain>
    </source>
</reference>
<dbReference type="AlphaFoldDB" id="A0A0F6W5G5"/>